<dbReference type="InterPro" id="IPR050109">
    <property type="entry name" value="HTH-type_TetR-like_transc_reg"/>
</dbReference>
<dbReference type="PROSITE" id="PS50977">
    <property type="entry name" value="HTH_TETR_2"/>
    <property type="match status" value="1"/>
</dbReference>
<sequence length="176" mass="19717">MPMMKKPSRKDAQARRQAILEAAEMVFAEKGLEVPLNEICVAANVGRATLYRNFESRIELVHAIMSNNLDKLDDIVERGMSPSDTLVSYLTEVLAQLVRTGGLVYLINNDHRFSDRYFGHLSVMLERHIDGFRTDIDVRMVATVVNMMAGALAGSPFADRQQAEPLVLDLALRALR</sequence>
<dbReference type="AlphaFoldDB" id="A0A1Y6G7T9"/>
<accession>A0A1Y6G7T9</accession>
<dbReference type="InterPro" id="IPR001647">
    <property type="entry name" value="HTH_TetR"/>
</dbReference>
<dbReference type="Proteomes" id="UP000194474">
    <property type="component" value="Unassembled WGS sequence"/>
</dbReference>
<gene>
    <name evidence="4" type="ORF">SAMN06295905_3477</name>
</gene>
<protein>
    <submittedName>
        <fullName evidence="4">Transcriptional regulator, TetR family</fullName>
    </submittedName>
</protein>
<reference evidence="5" key="1">
    <citation type="submission" date="2017-04" db="EMBL/GenBank/DDBJ databases">
        <authorList>
            <person name="Varghese N."/>
            <person name="Submissions S."/>
        </authorList>
    </citation>
    <scope>NUCLEOTIDE SEQUENCE [LARGE SCALE GENOMIC DNA]</scope>
</reference>
<feature type="domain" description="HTH tetR-type" evidence="3">
    <location>
        <begin position="13"/>
        <end position="72"/>
    </location>
</feature>
<dbReference type="PRINTS" id="PR00455">
    <property type="entry name" value="HTHTETR"/>
</dbReference>
<dbReference type="Gene3D" id="1.10.357.10">
    <property type="entry name" value="Tetracycline Repressor, domain 2"/>
    <property type="match status" value="1"/>
</dbReference>
<evidence type="ECO:0000256" key="1">
    <source>
        <dbReference type="ARBA" id="ARBA00023125"/>
    </source>
</evidence>
<proteinExistence type="predicted"/>
<dbReference type="EMBL" id="FXWK01000002">
    <property type="protein sequence ID" value="SMQ86175.1"/>
    <property type="molecule type" value="Genomic_DNA"/>
</dbReference>
<dbReference type="Pfam" id="PF00440">
    <property type="entry name" value="TetR_N"/>
    <property type="match status" value="1"/>
</dbReference>
<name>A0A1Y6G7T9_9HYPH</name>
<organism evidence="4 5">
    <name type="scientific">Devosia lucknowensis</name>
    <dbReference type="NCBI Taxonomy" id="1096929"/>
    <lineage>
        <taxon>Bacteria</taxon>
        <taxon>Pseudomonadati</taxon>
        <taxon>Pseudomonadota</taxon>
        <taxon>Alphaproteobacteria</taxon>
        <taxon>Hyphomicrobiales</taxon>
        <taxon>Devosiaceae</taxon>
        <taxon>Devosia</taxon>
    </lineage>
</organism>
<keyword evidence="1 2" id="KW-0238">DNA-binding</keyword>
<dbReference type="SUPFAM" id="SSF46689">
    <property type="entry name" value="Homeodomain-like"/>
    <property type="match status" value="1"/>
</dbReference>
<evidence type="ECO:0000313" key="5">
    <source>
        <dbReference type="Proteomes" id="UP000194474"/>
    </source>
</evidence>
<dbReference type="PANTHER" id="PTHR30055">
    <property type="entry name" value="HTH-TYPE TRANSCRIPTIONAL REGULATOR RUTR"/>
    <property type="match status" value="1"/>
</dbReference>
<dbReference type="GO" id="GO:0000976">
    <property type="term" value="F:transcription cis-regulatory region binding"/>
    <property type="evidence" value="ECO:0007669"/>
    <property type="project" value="TreeGrafter"/>
</dbReference>
<evidence type="ECO:0000313" key="4">
    <source>
        <dbReference type="EMBL" id="SMQ86175.1"/>
    </source>
</evidence>
<evidence type="ECO:0000256" key="2">
    <source>
        <dbReference type="PROSITE-ProRule" id="PRU00335"/>
    </source>
</evidence>
<dbReference type="GO" id="GO:0003700">
    <property type="term" value="F:DNA-binding transcription factor activity"/>
    <property type="evidence" value="ECO:0007669"/>
    <property type="project" value="TreeGrafter"/>
</dbReference>
<feature type="DNA-binding region" description="H-T-H motif" evidence="2">
    <location>
        <begin position="35"/>
        <end position="54"/>
    </location>
</feature>
<dbReference type="InterPro" id="IPR009057">
    <property type="entry name" value="Homeodomain-like_sf"/>
</dbReference>
<keyword evidence="5" id="KW-1185">Reference proteome</keyword>
<dbReference type="PANTHER" id="PTHR30055:SF226">
    <property type="entry name" value="HTH-TYPE TRANSCRIPTIONAL REGULATOR PKSA"/>
    <property type="match status" value="1"/>
</dbReference>
<evidence type="ECO:0000259" key="3">
    <source>
        <dbReference type="PROSITE" id="PS50977"/>
    </source>
</evidence>